<organism evidence="5 6">
    <name type="scientific">Clostridium kluyveri (strain ATCC 8527 / DSM 555 / NBRC 12016 / NCIMB 10680 / K1)</name>
    <dbReference type="NCBI Taxonomy" id="431943"/>
    <lineage>
        <taxon>Bacteria</taxon>
        <taxon>Bacillati</taxon>
        <taxon>Bacillota</taxon>
        <taxon>Clostridia</taxon>
        <taxon>Eubacteriales</taxon>
        <taxon>Clostridiaceae</taxon>
        <taxon>Clostridium</taxon>
    </lineage>
</organism>
<dbReference type="RefSeq" id="WP_012101852.1">
    <property type="nucleotide sequence ID" value="NC_009706.1"/>
</dbReference>
<evidence type="ECO:0000256" key="3">
    <source>
        <dbReference type="ARBA" id="ARBA00023163"/>
    </source>
</evidence>
<keyword evidence="3" id="KW-0804">Transcription</keyword>
<dbReference type="GO" id="GO:0003677">
    <property type="term" value="F:DNA binding"/>
    <property type="evidence" value="ECO:0007669"/>
    <property type="project" value="UniProtKB-KW"/>
</dbReference>
<evidence type="ECO:0000259" key="4">
    <source>
        <dbReference type="PROSITE" id="PS50995"/>
    </source>
</evidence>
<keyword evidence="6" id="KW-1185">Reference proteome</keyword>
<dbReference type="AlphaFoldDB" id="A5N871"/>
<dbReference type="PANTHER" id="PTHR42756:SF1">
    <property type="entry name" value="TRANSCRIPTIONAL REPRESSOR OF EMRAB OPERON"/>
    <property type="match status" value="1"/>
</dbReference>
<evidence type="ECO:0000313" key="5">
    <source>
        <dbReference type="EMBL" id="EDK33502.1"/>
    </source>
</evidence>
<proteinExistence type="predicted"/>
<dbReference type="InterPro" id="IPR000835">
    <property type="entry name" value="HTH_MarR-typ"/>
</dbReference>
<evidence type="ECO:0000313" key="6">
    <source>
        <dbReference type="Proteomes" id="UP000002411"/>
    </source>
</evidence>
<keyword evidence="2" id="KW-0238">DNA-binding</keyword>
<dbReference type="PANTHER" id="PTHR42756">
    <property type="entry name" value="TRANSCRIPTIONAL REGULATOR, MARR"/>
    <property type="match status" value="1"/>
</dbReference>
<evidence type="ECO:0000256" key="2">
    <source>
        <dbReference type="ARBA" id="ARBA00023125"/>
    </source>
</evidence>
<dbReference type="Gene3D" id="1.10.10.10">
    <property type="entry name" value="Winged helix-like DNA-binding domain superfamily/Winged helix DNA-binding domain"/>
    <property type="match status" value="1"/>
</dbReference>
<dbReference type="PROSITE" id="PS50995">
    <property type="entry name" value="HTH_MARR_2"/>
    <property type="match status" value="1"/>
</dbReference>
<dbReference type="STRING" id="431943.CKL_1460"/>
<dbReference type="GO" id="GO:0003700">
    <property type="term" value="F:DNA-binding transcription factor activity"/>
    <property type="evidence" value="ECO:0007669"/>
    <property type="project" value="InterPro"/>
</dbReference>
<protein>
    <submittedName>
        <fullName evidence="5">Transcriptional regulator</fullName>
    </submittedName>
</protein>
<dbReference type="SUPFAM" id="SSF46785">
    <property type="entry name" value="Winged helix' DNA-binding domain"/>
    <property type="match status" value="1"/>
</dbReference>
<dbReference type="EMBL" id="CP000673">
    <property type="protein sequence ID" value="EDK33502.1"/>
    <property type="molecule type" value="Genomic_DNA"/>
</dbReference>
<reference evidence="5 6" key="1">
    <citation type="journal article" date="2008" name="Proc. Natl. Acad. Sci. U.S.A.">
        <title>The genome of Clostridium kluyveri, a strict anaerobe with unique metabolic features.</title>
        <authorList>
            <person name="Seedorf H."/>
            <person name="Fricke W.F."/>
            <person name="Veith B."/>
            <person name="Brueggemann H."/>
            <person name="Liesegang H."/>
            <person name="Strittmatter A."/>
            <person name="Miethke M."/>
            <person name="Buckel W."/>
            <person name="Hinderberger J."/>
            <person name="Li F."/>
            <person name="Hagemeier C."/>
            <person name="Thauer R.K."/>
            <person name="Gottschalk G."/>
        </authorList>
    </citation>
    <scope>NUCLEOTIDE SEQUENCE [LARGE SCALE GENOMIC DNA]</scope>
    <source>
        <strain evidence="6">ATCC 8527 / DSM 555 / NCIMB 10680</strain>
    </source>
</reference>
<accession>A5N871</accession>
<dbReference type="eggNOG" id="COG1846">
    <property type="taxonomic scope" value="Bacteria"/>
</dbReference>
<sequence length="153" mass="18012">MIDSNIENDYVQDMVNYLILVHEKLSKPFEDCFKEKLSALQFNTLCVLRSYGSLTMRELAERMNLSKQQMTKIIAKLVKINFAERNYDKDDRRIIKISATKEADEYIKLESKAFARRLKDIVNSLNEEDLKDLENAIKSMNKILPKFPKWLSK</sequence>
<feature type="domain" description="HTH marR-type" evidence="4">
    <location>
        <begin position="1"/>
        <end position="142"/>
    </location>
</feature>
<dbReference type="InterPro" id="IPR036388">
    <property type="entry name" value="WH-like_DNA-bd_sf"/>
</dbReference>
<dbReference type="Pfam" id="PF01047">
    <property type="entry name" value="MarR"/>
    <property type="match status" value="1"/>
</dbReference>
<dbReference type="InterPro" id="IPR036390">
    <property type="entry name" value="WH_DNA-bd_sf"/>
</dbReference>
<gene>
    <name evidence="5" type="ordered locus">CKL_1460</name>
</gene>
<dbReference type="Proteomes" id="UP000002411">
    <property type="component" value="Chromosome"/>
</dbReference>
<dbReference type="KEGG" id="ckl:CKL_1460"/>
<dbReference type="PRINTS" id="PR00598">
    <property type="entry name" value="HTHMARR"/>
</dbReference>
<dbReference type="HOGENOM" id="CLU_083287_27_4_9"/>
<evidence type="ECO:0000256" key="1">
    <source>
        <dbReference type="ARBA" id="ARBA00023015"/>
    </source>
</evidence>
<name>A5N871_CLOK5</name>
<dbReference type="SMART" id="SM00347">
    <property type="entry name" value="HTH_MARR"/>
    <property type="match status" value="1"/>
</dbReference>
<keyword evidence="1" id="KW-0805">Transcription regulation</keyword>